<feature type="compositionally biased region" description="Polar residues" evidence="1">
    <location>
        <begin position="194"/>
        <end position="208"/>
    </location>
</feature>
<proteinExistence type="predicted"/>
<keyword evidence="4" id="KW-1185">Reference proteome</keyword>
<organism evidence="3 4">
    <name type="scientific">Prosthecodimorpha staleyi</name>
    <dbReference type="NCBI Taxonomy" id="2840188"/>
    <lineage>
        <taxon>Bacteria</taxon>
        <taxon>Pseudomonadati</taxon>
        <taxon>Pseudomonadota</taxon>
        <taxon>Alphaproteobacteria</taxon>
        <taxon>Hyphomicrobiales</taxon>
        <taxon>Ancalomicrobiaceae</taxon>
        <taxon>Prosthecodimorpha</taxon>
    </lineage>
</organism>
<reference evidence="3 4" key="1">
    <citation type="submission" date="2021-06" db="EMBL/GenBank/DDBJ databases">
        <authorList>
            <person name="Grouzdev D.S."/>
            <person name="Koziaeva V."/>
        </authorList>
    </citation>
    <scope>NUCLEOTIDE SEQUENCE [LARGE SCALE GENOMIC DNA]</scope>
    <source>
        <strain evidence="3 4">22</strain>
    </source>
</reference>
<evidence type="ECO:0000256" key="1">
    <source>
        <dbReference type="SAM" id="MobiDB-lite"/>
    </source>
</evidence>
<keyword evidence="2" id="KW-0472">Membrane</keyword>
<dbReference type="RefSeq" id="WP_261967382.1">
    <property type="nucleotide sequence ID" value="NZ_JAHHZF010000002.1"/>
</dbReference>
<feature type="compositionally biased region" description="Low complexity" evidence="1">
    <location>
        <begin position="180"/>
        <end position="193"/>
    </location>
</feature>
<dbReference type="AlphaFoldDB" id="A0A947GBI6"/>
<dbReference type="EMBL" id="JAHHZF010000002">
    <property type="protein sequence ID" value="MBT9288722.1"/>
    <property type="molecule type" value="Genomic_DNA"/>
</dbReference>
<gene>
    <name evidence="3" type="ORF">KL771_04635</name>
</gene>
<accession>A0A947GBI6</accession>
<keyword evidence="2" id="KW-0812">Transmembrane</keyword>
<name>A0A947GBI6_9HYPH</name>
<sequence length="307" mass="31866">MVEINPQYVPASFYNAQGQLTVPPEVAEQVQSGVLAKLDKLPALEQQIFLALLQSADVAPNGPGQTMSDVKADKVLSVLNSAMEVISSGMSVLDTILKDSSALNLLGRAMIEMAAEQRKAALDERLAAREAAKGQMLAQAADLNKAGSTMIATAIVSAVIGILGSVVSFAGAAKAQAKMSTATTDVPDTSTTPKPNTTGGSNPLSGSNKTISEGMLLQQVTADLQKNAAISKVFEAISGMISGIGQGAAKKQEADASVHAAYAETEKGVADLAKEVQQGVEETLKAVINFLKEMGDAKAELMRAFKM</sequence>
<dbReference type="Proteomes" id="UP000766595">
    <property type="component" value="Unassembled WGS sequence"/>
</dbReference>
<feature type="transmembrane region" description="Helical" evidence="2">
    <location>
        <begin position="150"/>
        <end position="170"/>
    </location>
</feature>
<comment type="caution">
    <text evidence="3">The sequence shown here is derived from an EMBL/GenBank/DDBJ whole genome shotgun (WGS) entry which is preliminary data.</text>
</comment>
<keyword evidence="2" id="KW-1133">Transmembrane helix</keyword>
<protein>
    <submittedName>
        <fullName evidence="3">Uncharacterized protein</fullName>
    </submittedName>
</protein>
<evidence type="ECO:0000313" key="3">
    <source>
        <dbReference type="EMBL" id="MBT9288722.1"/>
    </source>
</evidence>
<feature type="region of interest" description="Disordered" evidence="1">
    <location>
        <begin position="180"/>
        <end position="208"/>
    </location>
</feature>
<evidence type="ECO:0000256" key="2">
    <source>
        <dbReference type="SAM" id="Phobius"/>
    </source>
</evidence>
<evidence type="ECO:0000313" key="4">
    <source>
        <dbReference type="Proteomes" id="UP000766595"/>
    </source>
</evidence>